<name>A0AAX4PCH6_9CHLO</name>
<reference evidence="2 3" key="1">
    <citation type="submission" date="2024-03" db="EMBL/GenBank/DDBJ databases">
        <title>Complete genome sequence of the green alga Chloropicon roscoffensis RCC1871.</title>
        <authorList>
            <person name="Lemieux C."/>
            <person name="Pombert J.-F."/>
            <person name="Otis C."/>
            <person name="Turmel M."/>
        </authorList>
    </citation>
    <scope>NUCLEOTIDE SEQUENCE [LARGE SCALE GENOMIC DNA]</scope>
    <source>
        <strain evidence="2 3">RCC1871</strain>
    </source>
</reference>
<keyword evidence="3" id="KW-1185">Reference proteome</keyword>
<evidence type="ECO:0000313" key="2">
    <source>
        <dbReference type="EMBL" id="WZN64042.1"/>
    </source>
</evidence>
<gene>
    <name evidence="2" type="ORF">HKI87_08g55960</name>
</gene>
<dbReference type="Proteomes" id="UP001472866">
    <property type="component" value="Chromosome 08"/>
</dbReference>
<dbReference type="AlphaFoldDB" id="A0AAX4PCH6"/>
<organism evidence="2 3">
    <name type="scientific">Chloropicon roscoffensis</name>
    <dbReference type="NCBI Taxonomy" id="1461544"/>
    <lineage>
        <taxon>Eukaryota</taxon>
        <taxon>Viridiplantae</taxon>
        <taxon>Chlorophyta</taxon>
        <taxon>Chloropicophyceae</taxon>
        <taxon>Chloropicales</taxon>
        <taxon>Chloropicaceae</taxon>
        <taxon>Chloropicon</taxon>
    </lineage>
</organism>
<evidence type="ECO:0000313" key="3">
    <source>
        <dbReference type="Proteomes" id="UP001472866"/>
    </source>
</evidence>
<keyword evidence="1" id="KW-1133">Transmembrane helix</keyword>
<sequence length="141" mass="15462">MVNPGMAINMAVSGFGFYGMLGLAVPQFCYKLLFRGGGKAGWPGSKKNENLPEDGDVVHEQALRWMGFVAVYDLINTARLTDGFKNHRKTLLENQAGLWLAATLMHLPAQKNGAHPKAVCFTNYVSFPITALVCWLASKKC</sequence>
<keyword evidence="1" id="KW-0812">Transmembrane</keyword>
<evidence type="ECO:0000256" key="1">
    <source>
        <dbReference type="SAM" id="Phobius"/>
    </source>
</evidence>
<protein>
    <submittedName>
        <fullName evidence="2">Uncharacterized protein</fullName>
    </submittedName>
</protein>
<proteinExistence type="predicted"/>
<feature type="transmembrane region" description="Helical" evidence="1">
    <location>
        <begin position="6"/>
        <end position="25"/>
    </location>
</feature>
<keyword evidence="1" id="KW-0472">Membrane</keyword>
<accession>A0AAX4PCH6</accession>
<dbReference type="EMBL" id="CP151508">
    <property type="protein sequence ID" value="WZN64042.1"/>
    <property type="molecule type" value="Genomic_DNA"/>
</dbReference>